<dbReference type="EMBL" id="KV722492">
    <property type="protein sequence ID" value="OCH87257.1"/>
    <property type="molecule type" value="Genomic_DNA"/>
</dbReference>
<evidence type="ECO:0000256" key="9">
    <source>
        <dbReference type="SAM" id="Phobius"/>
    </source>
</evidence>
<comment type="similarity">
    <text evidence="3">Belongs to the cytochrome P450 family.</text>
</comment>
<organism evidence="10 11">
    <name type="scientific">Obba rivulosa</name>
    <dbReference type="NCBI Taxonomy" id="1052685"/>
    <lineage>
        <taxon>Eukaryota</taxon>
        <taxon>Fungi</taxon>
        <taxon>Dikarya</taxon>
        <taxon>Basidiomycota</taxon>
        <taxon>Agaricomycotina</taxon>
        <taxon>Agaricomycetes</taxon>
        <taxon>Polyporales</taxon>
        <taxon>Gelatoporiaceae</taxon>
        <taxon>Obba</taxon>
    </lineage>
</organism>
<evidence type="ECO:0000256" key="4">
    <source>
        <dbReference type="ARBA" id="ARBA00022723"/>
    </source>
</evidence>
<gene>
    <name evidence="10" type="ORF">OBBRIDRAFT_781942</name>
</gene>
<keyword evidence="4 8" id="KW-0479">Metal-binding</keyword>
<dbReference type="GO" id="GO:0020037">
    <property type="term" value="F:heme binding"/>
    <property type="evidence" value="ECO:0007669"/>
    <property type="project" value="InterPro"/>
</dbReference>
<dbReference type="SUPFAM" id="SSF48264">
    <property type="entry name" value="Cytochrome P450"/>
    <property type="match status" value="1"/>
</dbReference>
<keyword evidence="8" id="KW-0349">Heme</keyword>
<keyword evidence="9" id="KW-0812">Transmembrane</keyword>
<keyword evidence="5" id="KW-0560">Oxidoreductase</keyword>
<dbReference type="Gene3D" id="1.10.630.10">
    <property type="entry name" value="Cytochrome P450"/>
    <property type="match status" value="1"/>
</dbReference>
<name>A0A8E2ASC3_9APHY</name>
<dbReference type="PRINTS" id="PR00385">
    <property type="entry name" value="P450"/>
</dbReference>
<feature type="transmembrane region" description="Helical" evidence="9">
    <location>
        <begin position="38"/>
        <end position="56"/>
    </location>
</feature>
<dbReference type="GO" id="GO:0005506">
    <property type="term" value="F:iron ion binding"/>
    <property type="evidence" value="ECO:0007669"/>
    <property type="project" value="InterPro"/>
</dbReference>
<evidence type="ECO:0000256" key="7">
    <source>
        <dbReference type="ARBA" id="ARBA00023033"/>
    </source>
</evidence>
<evidence type="ECO:0000256" key="5">
    <source>
        <dbReference type="ARBA" id="ARBA00023002"/>
    </source>
</evidence>
<feature type="transmembrane region" description="Helical" evidence="9">
    <location>
        <begin position="62"/>
        <end position="85"/>
    </location>
</feature>
<protein>
    <submittedName>
        <fullName evidence="10">High nitrogen upregulated cytochrome P450 monooxygenase 2</fullName>
    </submittedName>
</protein>
<proteinExistence type="inferred from homology"/>
<comment type="pathway">
    <text evidence="2">Secondary metabolite biosynthesis.</text>
</comment>
<dbReference type="PANTHER" id="PTHR24305:SF187">
    <property type="entry name" value="P450, PUTATIVE (EUROFUNG)-RELATED"/>
    <property type="match status" value="1"/>
</dbReference>
<dbReference type="InterPro" id="IPR002403">
    <property type="entry name" value="Cyt_P450_E_grp-IV"/>
</dbReference>
<dbReference type="InterPro" id="IPR001128">
    <property type="entry name" value="Cyt_P450"/>
</dbReference>
<evidence type="ECO:0000256" key="6">
    <source>
        <dbReference type="ARBA" id="ARBA00023004"/>
    </source>
</evidence>
<accession>A0A8E2ASC3</accession>
<keyword evidence="11" id="KW-1185">Reference proteome</keyword>
<keyword evidence="6 8" id="KW-0408">Iron</keyword>
<reference evidence="10 11" key="1">
    <citation type="submission" date="2016-07" db="EMBL/GenBank/DDBJ databases">
        <title>Draft genome of the white-rot fungus Obba rivulosa 3A-2.</title>
        <authorList>
            <consortium name="DOE Joint Genome Institute"/>
            <person name="Miettinen O."/>
            <person name="Riley R."/>
            <person name="Acob R."/>
            <person name="Barry K."/>
            <person name="Cullen D."/>
            <person name="De Vries R."/>
            <person name="Hainaut M."/>
            <person name="Hatakka A."/>
            <person name="Henrissat B."/>
            <person name="Hilden K."/>
            <person name="Kuo R."/>
            <person name="Labutti K."/>
            <person name="Lipzen A."/>
            <person name="Makela M.R."/>
            <person name="Sandor L."/>
            <person name="Spatafora J.W."/>
            <person name="Grigoriev I.V."/>
            <person name="Hibbett D.S."/>
        </authorList>
    </citation>
    <scope>NUCLEOTIDE SEQUENCE [LARGE SCALE GENOMIC DNA]</scope>
    <source>
        <strain evidence="10 11">3A-2</strain>
    </source>
</reference>
<evidence type="ECO:0000313" key="10">
    <source>
        <dbReference type="EMBL" id="OCH87257.1"/>
    </source>
</evidence>
<evidence type="ECO:0000256" key="2">
    <source>
        <dbReference type="ARBA" id="ARBA00005179"/>
    </source>
</evidence>
<sequence>MTSVTIPFPAVSGGDAWLLISVAALVVHYLFRIYEPRAPLIHVTLLGLPPLVLSFLPQSYRVGFGAVGYSYAIFWTVLSLSVLLYRLSPFHPLAMYPGPLLHKLTRLSFALISVQGRQHVYIQELHKCYGDVVRIGPNEISICNSMAIGPILGPSGFLKSEAYTGRNLRSPGRSLLASDGEERVEKRKRWNRAFSIAALKNYEEVISRRAIQLVDLLAREKSVDLGVRFSWFTFDFMGDMAFGGGPNMLEKGDEDGLWRVMEAGLVEGHFFANVPWTAAYARKIPLFGRDIMRLRAYCIGRARERVKNGSHVKDLFYYLNNEDGVEAHSRPLPDVIRDGSLAVVAGSDTTASVLSNMFFFLLRDPETYARLQAEVDKFYPPGENALDTKHHQDMPILHATINETLRLMPAVPSGSLRTAPPGGKVVGPYFVAEGTNTYLPLYTLQRDPRNFSPNSEAFWVDRWLISSGKKTPAEAGIDTHAFVHNQEAFIPFSFGPANCVGKTLALQEMRMTACLIMQRLEMCFAPGYDPSSYVEGLRDFFVIKKPPFLVDIKIR</sequence>
<evidence type="ECO:0000256" key="8">
    <source>
        <dbReference type="PIRSR" id="PIRSR602403-1"/>
    </source>
</evidence>
<comment type="cofactor">
    <cofactor evidence="1 8">
        <name>heme</name>
        <dbReference type="ChEBI" id="CHEBI:30413"/>
    </cofactor>
</comment>
<keyword evidence="7 10" id="KW-0503">Monooxygenase</keyword>
<dbReference type="PRINTS" id="PR00465">
    <property type="entry name" value="EP450IV"/>
</dbReference>
<keyword evidence="9" id="KW-1133">Transmembrane helix</keyword>
<dbReference type="Proteomes" id="UP000250043">
    <property type="component" value="Unassembled WGS sequence"/>
</dbReference>
<dbReference type="InterPro" id="IPR050121">
    <property type="entry name" value="Cytochrome_P450_monoxygenase"/>
</dbReference>
<dbReference type="PANTHER" id="PTHR24305">
    <property type="entry name" value="CYTOCHROME P450"/>
    <property type="match status" value="1"/>
</dbReference>
<keyword evidence="9" id="KW-0472">Membrane</keyword>
<feature type="binding site" description="axial binding residue" evidence="8">
    <location>
        <position position="499"/>
    </location>
    <ligand>
        <name>heme</name>
        <dbReference type="ChEBI" id="CHEBI:30413"/>
    </ligand>
    <ligandPart>
        <name>Fe</name>
        <dbReference type="ChEBI" id="CHEBI:18248"/>
    </ligandPart>
</feature>
<dbReference type="InterPro" id="IPR036396">
    <property type="entry name" value="Cyt_P450_sf"/>
</dbReference>
<feature type="transmembrane region" description="Helical" evidence="9">
    <location>
        <begin position="6"/>
        <end position="31"/>
    </location>
</feature>
<dbReference type="OrthoDB" id="6692864at2759"/>
<dbReference type="GO" id="GO:0016705">
    <property type="term" value="F:oxidoreductase activity, acting on paired donors, with incorporation or reduction of molecular oxygen"/>
    <property type="evidence" value="ECO:0007669"/>
    <property type="project" value="InterPro"/>
</dbReference>
<dbReference type="GO" id="GO:0004497">
    <property type="term" value="F:monooxygenase activity"/>
    <property type="evidence" value="ECO:0007669"/>
    <property type="project" value="UniProtKB-KW"/>
</dbReference>
<evidence type="ECO:0000256" key="1">
    <source>
        <dbReference type="ARBA" id="ARBA00001971"/>
    </source>
</evidence>
<evidence type="ECO:0000256" key="3">
    <source>
        <dbReference type="ARBA" id="ARBA00010617"/>
    </source>
</evidence>
<dbReference type="Pfam" id="PF00067">
    <property type="entry name" value="p450"/>
    <property type="match status" value="1"/>
</dbReference>
<dbReference type="AlphaFoldDB" id="A0A8E2ASC3"/>
<evidence type="ECO:0000313" key="11">
    <source>
        <dbReference type="Proteomes" id="UP000250043"/>
    </source>
</evidence>